<protein>
    <submittedName>
        <fullName evidence="2">HNH endonuclease</fullName>
    </submittedName>
</protein>
<keyword evidence="2" id="KW-0540">Nuclease</keyword>
<name>A0A5N7IZQ3_9CLOT</name>
<dbReference type="CDD" id="cd00085">
    <property type="entry name" value="HNHc"/>
    <property type="match status" value="1"/>
</dbReference>
<dbReference type="GO" id="GO:0008270">
    <property type="term" value="F:zinc ion binding"/>
    <property type="evidence" value="ECO:0007669"/>
    <property type="project" value="InterPro"/>
</dbReference>
<dbReference type="InterPro" id="IPR002711">
    <property type="entry name" value="HNH"/>
</dbReference>
<dbReference type="EMBL" id="SPSF01000016">
    <property type="protein sequence ID" value="MPQ61932.1"/>
    <property type="molecule type" value="Genomic_DNA"/>
</dbReference>
<gene>
    <name evidence="2" type="ORF">E4V82_07380</name>
</gene>
<comment type="caution">
    <text evidence="2">The sequence shown here is derived from an EMBL/GenBank/DDBJ whole genome shotgun (WGS) entry which is preliminary data.</text>
</comment>
<reference evidence="2 3" key="1">
    <citation type="journal article" date="2019" name="Lett. Appl. Microbiol.">
        <title>A case of 'blown pack' spoilage of vacuum-packaged pork likely associated with Clostridium estertheticum in Canada.</title>
        <authorList>
            <person name="Zhang P."/>
            <person name="Ward P."/>
            <person name="McMullen L.M."/>
            <person name="Yang X."/>
        </authorList>
    </citation>
    <scope>NUCLEOTIDE SEQUENCE [LARGE SCALE GENOMIC DNA]</scope>
    <source>
        <strain evidence="2 3">MA19</strain>
    </source>
</reference>
<evidence type="ECO:0000259" key="1">
    <source>
        <dbReference type="SMART" id="SM00507"/>
    </source>
</evidence>
<dbReference type="Proteomes" id="UP000342249">
    <property type="component" value="Unassembled WGS sequence"/>
</dbReference>
<dbReference type="InterPro" id="IPR003615">
    <property type="entry name" value="HNH_nuc"/>
</dbReference>
<dbReference type="Pfam" id="PF01844">
    <property type="entry name" value="HNH"/>
    <property type="match status" value="1"/>
</dbReference>
<evidence type="ECO:0000313" key="3">
    <source>
        <dbReference type="Proteomes" id="UP000342249"/>
    </source>
</evidence>
<keyword evidence="2" id="KW-0378">Hydrolase</keyword>
<evidence type="ECO:0000313" key="2">
    <source>
        <dbReference type="EMBL" id="MPQ61932.1"/>
    </source>
</evidence>
<sequence>MGGKFMVSNKWSDHEFEIAVIIYFRMLKMEHEGVVYKKSNIRKDVVSNILNNRTEASYEFRMRNISAVMSEMGLKYIKGYRPALNVGNGAKLIVRRLIEKELSGKECLNNTVDDDLLNKRVQILKDKIDLSLIPLSNNTPKSVERISKTYERSPFIKAWVIQNADGKCEACGVNSTFKTKQGDYYLEVHHMKPLAFKGTDSISNTIALCPNCHKRLHYSIDKLEYMEFIYSSINRLKKE</sequence>
<dbReference type="AlphaFoldDB" id="A0A5N7IZQ3"/>
<proteinExistence type="predicted"/>
<dbReference type="GO" id="GO:0003676">
    <property type="term" value="F:nucleic acid binding"/>
    <property type="evidence" value="ECO:0007669"/>
    <property type="project" value="InterPro"/>
</dbReference>
<feature type="domain" description="HNH nuclease" evidence="1">
    <location>
        <begin position="155"/>
        <end position="214"/>
    </location>
</feature>
<dbReference type="Gene3D" id="1.10.30.50">
    <property type="match status" value="1"/>
</dbReference>
<organism evidence="2 3">
    <name type="scientific">Clostridium estertheticum</name>
    <dbReference type="NCBI Taxonomy" id="238834"/>
    <lineage>
        <taxon>Bacteria</taxon>
        <taxon>Bacillati</taxon>
        <taxon>Bacillota</taxon>
        <taxon>Clostridia</taxon>
        <taxon>Eubacteriales</taxon>
        <taxon>Clostridiaceae</taxon>
        <taxon>Clostridium</taxon>
    </lineage>
</organism>
<keyword evidence="2" id="KW-0255">Endonuclease</keyword>
<dbReference type="SMART" id="SM00507">
    <property type="entry name" value="HNHc"/>
    <property type="match status" value="1"/>
</dbReference>
<accession>A0A5N7IZQ3</accession>
<dbReference type="GO" id="GO:0004519">
    <property type="term" value="F:endonuclease activity"/>
    <property type="evidence" value="ECO:0007669"/>
    <property type="project" value="UniProtKB-KW"/>
</dbReference>